<dbReference type="GO" id="GO:0016020">
    <property type="term" value="C:membrane"/>
    <property type="evidence" value="ECO:0007669"/>
    <property type="project" value="UniProtKB-SubCell"/>
</dbReference>
<keyword evidence="2" id="KW-0433">Leucine-rich repeat</keyword>
<keyword evidence="3" id="KW-0812">Transmembrane</keyword>
<reference evidence="9 10" key="1">
    <citation type="journal article" date="2019" name="Nat. Plants">
        <title>Stout camphor tree genome fills gaps in understanding of flowering plant genome evolution.</title>
        <authorList>
            <person name="Chaw S.M."/>
            <person name="Liu Y.C."/>
            <person name="Wu Y.W."/>
            <person name="Wang H.Y."/>
            <person name="Lin C.I."/>
            <person name="Wu C.S."/>
            <person name="Ke H.M."/>
            <person name="Chang L.Y."/>
            <person name="Hsu C.Y."/>
            <person name="Yang H.T."/>
            <person name="Sudianto E."/>
            <person name="Hsu M.H."/>
            <person name="Wu K.P."/>
            <person name="Wang L.N."/>
            <person name="Leebens-Mack J.H."/>
            <person name="Tsai I.J."/>
        </authorList>
    </citation>
    <scope>NUCLEOTIDE SEQUENCE [LARGE SCALE GENOMIC DNA]</scope>
    <source>
        <strain evidence="10">cv. Chaw 1501</strain>
        <tissue evidence="9">Young leaves</tissue>
    </source>
</reference>
<dbReference type="GO" id="GO:0005524">
    <property type="term" value="F:ATP binding"/>
    <property type="evidence" value="ECO:0007669"/>
    <property type="project" value="InterPro"/>
</dbReference>
<organism evidence="9 10">
    <name type="scientific">Cinnamomum micranthum f. kanehirae</name>
    <dbReference type="NCBI Taxonomy" id="337451"/>
    <lineage>
        <taxon>Eukaryota</taxon>
        <taxon>Viridiplantae</taxon>
        <taxon>Streptophyta</taxon>
        <taxon>Embryophyta</taxon>
        <taxon>Tracheophyta</taxon>
        <taxon>Spermatophyta</taxon>
        <taxon>Magnoliopsida</taxon>
        <taxon>Magnoliidae</taxon>
        <taxon>Laurales</taxon>
        <taxon>Lauraceae</taxon>
        <taxon>Cinnamomum</taxon>
    </lineage>
</organism>
<dbReference type="Pfam" id="PF00069">
    <property type="entry name" value="Pkinase"/>
    <property type="match status" value="1"/>
</dbReference>
<dbReference type="PROSITE" id="PS00108">
    <property type="entry name" value="PROTEIN_KINASE_ST"/>
    <property type="match status" value="1"/>
</dbReference>
<gene>
    <name evidence="9" type="ORF">CKAN_01694200</name>
</gene>
<dbReference type="PROSITE" id="PS50011">
    <property type="entry name" value="PROTEIN_KINASE_DOM"/>
    <property type="match status" value="1"/>
</dbReference>
<feature type="domain" description="Protein kinase" evidence="8">
    <location>
        <begin position="820"/>
        <end position="1140"/>
    </location>
</feature>
<dbReference type="InterPro" id="IPR003591">
    <property type="entry name" value="Leu-rich_rpt_typical-subtyp"/>
</dbReference>
<dbReference type="InterPro" id="IPR011009">
    <property type="entry name" value="Kinase-like_dom_sf"/>
</dbReference>
<dbReference type="InterPro" id="IPR055164">
    <property type="entry name" value="EDR1/CTR1/ARMC3-like_pept-like"/>
</dbReference>
<dbReference type="PANTHER" id="PTHR24359">
    <property type="entry name" value="SERINE/THREONINE-PROTEIN KINASE SBK1"/>
    <property type="match status" value="1"/>
</dbReference>
<dbReference type="InterPro" id="IPR008271">
    <property type="entry name" value="Ser/Thr_kinase_AS"/>
</dbReference>
<dbReference type="GO" id="GO:0004674">
    <property type="term" value="F:protein serine/threonine kinase activity"/>
    <property type="evidence" value="ECO:0007669"/>
    <property type="project" value="TreeGrafter"/>
</dbReference>
<dbReference type="Proteomes" id="UP000283530">
    <property type="component" value="Unassembled WGS sequence"/>
</dbReference>
<feature type="region of interest" description="Disordered" evidence="7">
    <location>
        <begin position="1"/>
        <end position="41"/>
    </location>
</feature>
<protein>
    <submittedName>
        <fullName evidence="9">Protein kinase domain-containing protein</fullName>
    </submittedName>
</protein>
<comment type="subcellular location">
    <subcellularLocation>
        <location evidence="1">Membrane</location>
    </subcellularLocation>
</comment>
<dbReference type="SUPFAM" id="SSF56112">
    <property type="entry name" value="Protein kinase-like (PK-like)"/>
    <property type="match status" value="1"/>
</dbReference>
<evidence type="ECO:0000259" key="8">
    <source>
        <dbReference type="PROSITE" id="PS50011"/>
    </source>
</evidence>
<evidence type="ECO:0000256" key="1">
    <source>
        <dbReference type="ARBA" id="ARBA00004370"/>
    </source>
</evidence>
<dbReference type="Gene3D" id="3.80.10.10">
    <property type="entry name" value="Ribonuclease Inhibitor"/>
    <property type="match status" value="1"/>
</dbReference>
<feature type="region of interest" description="Disordered" evidence="7">
    <location>
        <begin position="477"/>
        <end position="532"/>
    </location>
</feature>
<dbReference type="InterPro" id="IPR032675">
    <property type="entry name" value="LRR_dom_sf"/>
</dbReference>
<dbReference type="InterPro" id="IPR001611">
    <property type="entry name" value="Leu-rich_rpt"/>
</dbReference>
<dbReference type="PANTHER" id="PTHR24359:SF1">
    <property type="entry name" value="INHIBITOR OF NUCLEAR FACTOR KAPPA-B KINASE EPSILON SUBUNIT HOMOLOG 1-RELATED"/>
    <property type="match status" value="1"/>
</dbReference>
<feature type="region of interest" description="Disordered" evidence="7">
    <location>
        <begin position="421"/>
        <end position="458"/>
    </location>
</feature>
<evidence type="ECO:0000313" key="10">
    <source>
        <dbReference type="Proteomes" id="UP000283530"/>
    </source>
</evidence>
<dbReference type="Pfam" id="PF23598">
    <property type="entry name" value="LRR_14"/>
    <property type="match status" value="1"/>
</dbReference>
<dbReference type="SUPFAM" id="SSF52058">
    <property type="entry name" value="L domain-like"/>
    <property type="match status" value="1"/>
</dbReference>
<evidence type="ECO:0000256" key="2">
    <source>
        <dbReference type="ARBA" id="ARBA00022614"/>
    </source>
</evidence>
<dbReference type="AlphaFoldDB" id="A0A3S3QQ84"/>
<evidence type="ECO:0000256" key="3">
    <source>
        <dbReference type="ARBA" id="ARBA00022692"/>
    </source>
</evidence>
<sequence>MGLSEASRIPPGADEDAESSSSSACENPPSPDETPVPAGESVVDVSGERWDIISPFSGRSPDLVDVVYVYKNVFNLIPRSVGRFGRLKTLKFFANEVEVFPPEAGELVELERLQVKVASPGLLGFPVQRLKALKELELSLMPPRLSAFKFLSEISALKCLKKLSVCYFSIRYLPPEIGCLEKLEDLDLSFNKLKNLPNDIAALSALKSLRVANNKLIELPSGLSSLQRLVNLDLSNNRLTSLKSLKLDSMTMLQNLNLQYNKLPAGCQVPLWMCCNLEGNGQDASGRDINSLAEEDAFNAAIHRVDAPRSSTVSACRSNSSNLLSDTSSITRSSAADRMRKGWRRRDYLQQRARQERLNTSRKWRGEDHHEIITEKMAVKCSPCKRPLAGNRSSKLHCDINEKKQAYCLLRSSSLAENNTSGVAKGLEGDHHEHKIESASESSLNNVEDGRKVSGEGYSEDDCSCIVADSMSSSKENHSVCNVEDGASPASPLNKIDELDGDSSSEASKNVPKSKRHSDRDLDSPKPRKCQRPVDGCSNLSYKYSTKSFCCSSDRLPDGFYDAGRDCPFMPLQHYEQGLRLDSREVILVDRERDEDLDVIVLTAQVLVSSLKQSQSSSEEKEHFSLDNLQRASLLALFVSDCFGGSDRSNSILRMRKIMSGSNYEKPFVCTCATGNNFDNKENSREVHHTVERFNLYDLCEKSLRFIKETRNSNVVPIGTLRFGVCRHRAVLMKYLCDRVDPPIPCELVRGYLDFRPHAWNNILVRRGSSLVRMVVDACHPTDIREETDPEFFCRYIPLTHVHVPVATEDFTVSECSFPSLLGSEFGKTASSSVMQCKFGTTIGAVKLHSIEVNGTSDEEVRNFVYNHLGEVRMLGALRKHTCIVEIYGHQLSSKWVPATEGKKEQRLLQSAIMMEFIKGGSLKSHMDKLAKSGMKHVPVKLALFIARDIACALAEVHSKHIIHRDVKSENILIDLDSKRIDGSPVVKLCDFDRAVPLMSYLHTCCIAHHGIHPPDVCVGTPRWMAPEVLKAMHGQHRYGLEADIWSYGCVLLELLTLQIPYAGTDVVMTWQMNRRPRLTDELESLISSDEPTMTGSDSSLAAASETDAEMLKFLVDLFVQCTDGNPSNRPTAVQAYEMLCSVLPLSDPKS</sequence>
<keyword evidence="6" id="KW-0472">Membrane</keyword>
<keyword evidence="4" id="KW-0677">Repeat</keyword>
<dbReference type="PROSITE" id="PS51450">
    <property type="entry name" value="LRR"/>
    <property type="match status" value="2"/>
</dbReference>
<dbReference type="SMART" id="SM00365">
    <property type="entry name" value="LRR_SD22"/>
    <property type="match status" value="3"/>
</dbReference>
<dbReference type="FunFam" id="1.10.510.10:FF:000988">
    <property type="entry name" value="Leucine-rich repeat protein kinase family protein"/>
    <property type="match status" value="1"/>
</dbReference>
<feature type="compositionally biased region" description="Basic and acidic residues" evidence="7">
    <location>
        <begin position="427"/>
        <end position="438"/>
    </location>
</feature>
<keyword evidence="10" id="KW-1185">Reference proteome</keyword>
<dbReference type="Pfam" id="PF14381">
    <property type="entry name" value="EDR1_CTR1_ARMC3_pept"/>
    <property type="match status" value="1"/>
</dbReference>
<evidence type="ECO:0000256" key="4">
    <source>
        <dbReference type="ARBA" id="ARBA00022737"/>
    </source>
</evidence>
<keyword evidence="9" id="KW-0418">Kinase</keyword>
<dbReference type="EMBL" id="QPKB01000006">
    <property type="protein sequence ID" value="RWR87972.1"/>
    <property type="molecule type" value="Genomic_DNA"/>
</dbReference>
<comment type="caution">
    <text evidence="9">The sequence shown here is derived from an EMBL/GenBank/DDBJ whole genome shotgun (WGS) entry which is preliminary data.</text>
</comment>
<dbReference type="Gene3D" id="1.10.510.10">
    <property type="entry name" value="Transferase(Phosphotransferase) domain 1"/>
    <property type="match status" value="1"/>
</dbReference>
<evidence type="ECO:0000256" key="7">
    <source>
        <dbReference type="SAM" id="MobiDB-lite"/>
    </source>
</evidence>
<dbReference type="InterPro" id="IPR055414">
    <property type="entry name" value="LRR_R13L4/SHOC2-like"/>
</dbReference>
<keyword evidence="5" id="KW-1133">Transmembrane helix</keyword>
<dbReference type="SMART" id="SM00364">
    <property type="entry name" value="LRR_BAC"/>
    <property type="match status" value="3"/>
</dbReference>
<dbReference type="InterPro" id="IPR000719">
    <property type="entry name" value="Prot_kinase_dom"/>
</dbReference>
<dbReference type="STRING" id="337451.A0A3S3QQ84"/>
<evidence type="ECO:0000313" key="9">
    <source>
        <dbReference type="EMBL" id="RWR87972.1"/>
    </source>
</evidence>
<dbReference type="SMART" id="SM00369">
    <property type="entry name" value="LRR_TYP"/>
    <property type="match status" value="4"/>
</dbReference>
<proteinExistence type="predicted"/>
<name>A0A3S3QQ84_9MAGN</name>
<keyword evidence="9" id="KW-0808">Transferase</keyword>
<evidence type="ECO:0000256" key="6">
    <source>
        <dbReference type="ARBA" id="ARBA00023136"/>
    </source>
</evidence>
<evidence type="ECO:0000256" key="5">
    <source>
        <dbReference type="ARBA" id="ARBA00022989"/>
    </source>
</evidence>
<accession>A0A3S3QQ84</accession>
<dbReference type="OrthoDB" id="1394818at2759"/>
<dbReference type="SMART" id="SM00220">
    <property type="entry name" value="S_TKc"/>
    <property type="match status" value="1"/>
</dbReference>